<dbReference type="AlphaFoldDB" id="A0A2K8U588"/>
<dbReference type="Pfam" id="PF00691">
    <property type="entry name" value="OmpA"/>
    <property type="match status" value="1"/>
</dbReference>
<reference evidence="7 8" key="1">
    <citation type="submission" date="2017-03" db="EMBL/GenBank/DDBJ databases">
        <title>Complete genome sequence of Candidatus 'Thiodictyon syntrophicum' sp. nov. strain Cad16T, a photolithoautotroph purple sulfur bacterium isolated from an alpine meromictic lake.</title>
        <authorList>
            <person name="Luedin S.M."/>
            <person name="Pothier J.F."/>
            <person name="Danza F."/>
            <person name="Storelli N."/>
            <person name="Wittwer M."/>
            <person name="Tonolla M."/>
        </authorList>
    </citation>
    <scope>NUCLEOTIDE SEQUENCE [LARGE SCALE GENOMIC DNA]</scope>
    <source>
        <strain evidence="7 8">Cad16T</strain>
    </source>
</reference>
<evidence type="ECO:0000256" key="1">
    <source>
        <dbReference type="ARBA" id="ARBA00004442"/>
    </source>
</evidence>
<dbReference type="GO" id="GO:0009279">
    <property type="term" value="C:cell outer membrane"/>
    <property type="evidence" value="ECO:0007669"/>
    <property type="project" value="UniProtKB-SubCell"/>
</dbReference>
<dbReference type="InterPro" id="IPR006664">
    <property type="entry name" value="OMP_bac"/>
</dbReference>
<dbReference type="InterPro" id="IPR050330">
    <property type="entry name" value="Bact_OuterMem_StrucFunc"/>
</dbReference>
<dbReference type="PROSITE" id="PS51123">
    <property type="entry name" value="OMPA_2"/>
    <property type="match status" value="1"/>
</dbReference>
<evidence type="ECO:0000313" key="7">
    <source>
        <dbReference type="EMBL" id="AUB80717.1"/>
    </source>
</evidence>
<evidence type="ECO:0000256" key="3">
    <source>
        <dbReference type="ARBA" id="ARBA00023237"/>
    </source>
</evidence>
<dbReference type="PANTHER" id="PTHR30329">
    <property type="entry name" value="STATOR ELEMENT OF FLAGELLAR MOTOR COMPLEX"/>
    <property type="match status" value="1"/>
</dbReference>
<feature type="compositionally biased region" description="Low complexity" evidence="5">
    <location>
        <begin position="284"/>
        <end position="306"/>
    </location>
</feature>
<dbReference type="EMBL" id="CP020370">
    <property type="protein sequence ID" value="AUB80717.1"/>
    <property type="molecule type" value="Genomic_DNA"/>
</dbReference>
<keyword evidence="3" id="KW-0998">Cell outer membrane</keyword>
<keyword evidence="8" id="KW-1185">Reference proteome</keyword>
<dbReference type="Pfam" id="PF06078">
    <property type="entry name" value="DUF937"/>
    <property type="match status" value="1"/>
</dbReference>
<dbReference type="PANTHER" id="PTHR30329:SF21">
    <property type="entry name" value="LIPOPROTEIN YIAD-RELATED"/>
    <property type="match status" value="1"/>
</dbReference>
<feature type="region of interest" description="Disordered" evidence="5">
    <location>
        <begin position="284"/>
        <end position="314"/>
    </location>
</feature>
<dbReference type="OrthoDB" id="9782229at2"/>
<sequence>MAFNLFSLLQNEFSSDVIDKIASFVGETPAKTQTAITAAVPAVMCAVHQKVATTGGAADLHEMLQHGGFDGKTIGTPADVAGSPSGLADLVKRGEPFVASLFGSRVSGLVDWLAGAAGIGKSASSSLFGLVVPFALNLIGRQAGSTGGLNAASIAELTTGPGSFLDSAAPQGRAAALGVGQFGEAPARAYGAAAPAAPAAHGAAAPAAYGAAAPAASGAAAPGAYGAAAPAARGVAAPGAYGAAAAGGAADADGGAWKWVAPVLGMIALGVGSVWWLAHQAKSAPGTSVPPVAATTAPPAAAARAPAPAPTPAPTPGPAGAVLVKQTICSGQLLEVGVNGVESMLIAFLDDKTSVIGPNTSFSFDRMEFETDSAALKPSSRAQLKNIAEIMKCYPTLEMKIAGHTDSKADDAYNLKLSQERADSAKGELVALGVAPSRLAAEGYGEQFPIATNDTEEGRARNRRTVVVVTKK</sequence>
<evidence type="ECO:0000256" key="5">
    <source>
        <dbReference type="SAM" id="MobiDB-lite"/>
    </source>
</evidence>
<evidence type="ECO:0000256" key="2">
    <source>
        <dbReference type="ARBA" id="ARBA00023136"/>
    </source>
</evidence>
<protein>
    <recommendedName>
        <fullName evidence="6">OmpA-like domain-containing protein</fullName>
    </recommendedName>
</protein>
<comment type="subcellular location">
    <subcellularLocation>
        <location evidence="1">Cell outer membrane</location>
    </subcellularLocation>
</comment>
<dbReference type="InterPro" id="IPR009282">
    <property type="entry name" value="DUF937"/>
</dbReference>
<dbReference type="RefSeq" id="WP_100918506.1">
    <property type="nucleotide sequence ID" value="NZ_CP020370.1"/>
</dbReference>
<dbReference type="InterPro" id="IPR006665">
    <property type="entry name" value="OmpA-like"/>
</dbReference>
<accession>A0A2K8U588</accession>
<dbReference type="SUPFAM" id="SSF103088">
    <property type="entry name" value="OmpA-like"/>
    <property type="match status" value="1"/>
</dbReference>
<evidence type="ECO:0000259" key="6">
    <source>
        <dbReference type="PROSITE" id="PS51123"/>
    </source>
</evidence>
<proteinExistence type="predicted"/>
<dbReference type="CDD" id="cd07185">
    <property type="entry name" value="OmpA_C-like"/>
    <property type="match status" value="1"/>
</dbReference>
<dbReference type="Gene3D" id="3.30.1330.60">
    <property type="entry name" value="OmpA-like domain"/>
    <property type="match status" value="1"/>
</dbReference>
<dbReference type="KEGG" id="tsy:THSYN_06965"/>
<dbReference type="PRINTS" id="PR01023">
    <property type="entry name" value="NAFLGMOTY"/>
</dbReference>
<gene>
    <name evidence="7" type="ORF">THSYN_06965</name>
</gene>
<organism evidence="7 8">
    <name type="scientific">Candidatus Thiodictyon syntrophicum</name>
    <dbReference type="NCBI Taxonomy" id="1166950"/>
    <lineage>
        <taxon>Bacteria</taxon>
        <taxon>Pseudomonadati</taxon>
        <taxon>Pseudomonadota</taxon>
        <taxon>Gammaproteobacteria</taxon>
        <taxon>Chromatiales</taxon>
        <taxon>Chromatiaceae</taxon>
        <taxon>Thiodictyon</taxon>
    </lineage>
</organism>
<keyword evidence="2 4" id="KW-0472">Membrane</keyword>
<dbReference type="PRINTS" id="PR01021">
    <property type="entry name" value="OMPADOMAIN"/>
</dbReference>
<dbReference type="Proteomes" id="UP000232638">
    <property type="component" value="Chromosome"/>
</dbReference>
<evidence type="ECO:0000313" key="8">
    <source>
        <dbReference type="Proteomes" id="UP000232638"/>
    </source>
</evidence>
<feature type="domain" description="OmpA-like" evidence="6">
    <location>
        <begin position="356"/>
        <end position="472"/>
    </location>
</feature>
<dbReference type="InterPro" id="IPR036737">
    <property type="entry name" value="OmpA-like_sf"/>
</dbReference>
<evidence type="ECO:0000256" key="4">
    <source>
        <dbReference type="PROSITE-ProRule" id="PRU00473"/>
    </source>
</evidence>
<name>A0A2K8U588_9GAMM</name>